<dbReference type="eggNOG" id="COG5457">
    <property type="taxonomic scope" value="Bacteria"/>
</dbReference>
<reference evidence="2 3" key="1">
    <citation type="journal article" date="2012" name="J. Bacteriol.">
        <title>Draft Genome Sequence of Oceaniovalibus guishaninsula JLT2003T.</title>
        <authorList>
            <person name="Tang K."/>
            <person name="Liu K."/>
            <person name="Jiao N."/>
        </authorList>
    </citation>
    <scope>NUCLEOTIDE SEQUENCE [LARGE SCALE GENOMIC DNA]</scope>
    <source>
        <strain evidence="2 3">JLT2003</strain>
    </source>
</reference>
<dbReference type="STRING" id="1231392.OCGS_1908"/>
<comment type="caution">
    <text evidence="2">The sequence shown here is derived from an EMBL/GenBank/DDBJ whole genome shotgun (WGS) entry which is preliminary data.</text>
</comment>
<organism evidence="2 3">
    <name type="scientific">Oceaniovalibus guishaninsula JLT2003</name>
    <dbReference type="NCBI Taxonomy" id="1231392"/>
    <lineage>
        <taxon>Bacteria</taxon>
        <taxon>Pseudomonadati</taxon>
        <taxon>Pseudomonadota</taxon>
        <taxon>Alphaproteobacteria</taxon>
        <taxon>Rhodobacterales</taxon>
        <taxon>Roseobacteraceae</taxon>
        <taxon>Oceaniovalibus</taxon>
    </lineage>
</organism>
<keyword evidence="3" id="KW-1185">Reference proteome</keyword>
<dbReference type="OrthoDB" id="8096613at2"/>
<dbReference type="AlphaFoldDB" id="K2HBB2"/>
<sequence>MTSMTRTLSHATAPRRPLLERLADWQSLYRQRHALAALDAGRLRDLGLTAQQARAEASRPVWDAPATWRR</sequence>
<evidence type="ECO:0000259" key="1">
    <source>
        <dbReference type="Pfam" id="PF06568"/>
    </source>
</evidence>
<feature type="domain" description="YjiS-like" evidence="1">
    <location>
        <begin position="18"/>
        <end position="54"/>
    </location>
</feature>
<dbReference type="RefSeq" id="WP_007427060.1">
    <property type="nucleotide sequence ID" value="NZ_AMGO01000046.1"/>
</dbReference>
<gene>
    <name evidence="2" type="ORF">OCGS_1908</name>
</gene>
<evidence type="ECO:0000313" key="2">
    <source>
        <dbReference type="EMBL" id="EKE43927.1"/>
    </source>
</evidence>
<dbReference type="Proteomes" id="UP000006765">
    <property type="component" value="Unassembled WGS sequence"/>
</dbReference>
<dbReference type="InterPro" id="IPR009506">
    <property type="entry name" value="YjiS-like"/>
</dbReference>
<accession>K2HBB2</accession>
<protein>
    <recommendedName>
        <fullName evidence="1">YjiS-like domain-containing protein</fullName>
    </recommendedName>
</protein>
<name>K2HBB2_9RHOB</name>
<dbReference type="Pfam" id="PF06568">
    <property type="entry name" value="YjiS-like"/>
    <property type="match status" value="1"/>
</dbReference>
<evidence type="ECO:0000313" key="3">
    <source>
        <dbReference type="Proteomes" id="UP000006765"/>
    </source>
</evidence>
<dbReference type="EMBL" id="AMGO01000046">
    <property type="protein sequence ID" value="EKE43927.1"/>
    <property type="molecule type" value="Genomic_DNA"/>
</dbReference>
<proteinExistence type="predicted"/>